<evidence type="ECO:0000313" key="3">
    <source>
        <dbReference type="Proteomes" id="UP000011721"/>
    </source>
</evidence>
<dbReference type="EMBL" id="CP003985">
    <property type="protein sequence ID" value="AGF76726.1"/>
    <property type="molecule type" value="Genomic_DNA"/>
</dbReference>
<dbReference type="eggNOG" id="COG0764">
    <property type="taxonomic scope" value="Bacteria"/>
</dbReference>
<evidence type="ECO:0000313" key="2">
    <source>
        <dbReference type="EMBL" id="AGF76726.1"/>
    </source>
</evidence>
<dbReference type="STRING" id="1167006.UWK_00139"/>
<dbReference type="PIRSF" id="PIRSF030962">
    <property type="entry name" value="Dehydrase_ECs4332_prd"/>
    <property type="match status" value="1"/>
</dbReference>
<organism evidence="2 3">
    <name type="scientific">Desulfocapsa sulfexigens (strain DSM 10523 / SB164P1)</name>
    <dbReference type="NCBI Taxonomy" id="1167006"/>
    <lineage>
        <taxon>Bacteria</taxon>
        <taxon>Pseudomonadati</taxon>
        <taxon>Thermodesulfobacteriota</taxon>
        <taxon>Desulfobulbia</taxon>
        <taxon>Desulfobulbales</taxon>
        <taxon>Desulfocapsaceae</taxon>
        <taxon>Desulfocapsa</taxon>
    </lineage>
</organism>
<protein>
    <submittedName>
        <fullName evidence="2">3-hydroxymyristoyl/3-hydroxydecanoyl-(Acyl carrier protein) dehydratase</fullName>
    </submittedName>
</protein>
<dbReference type="OrthoDB" id="9772788at2"/>
<keyword evidence="3" id="KW-1185">Reference proteome</keyword>
<proteinExistence type="predicted"/>
<dbReference type="InterPro" id="IPR029069">
    <property type="entry name" value="HotDog_dom_sf"/>
</dbReference>
<dbReference type="Proteomes" id="UP000011721">
    <property type="component" value="Chromosome"/>
</dbReference>
<dbReference type="HOGENOM" id="CLU_078912_5_1_7"/>
<dbReference type="Pfam" id="PF22818">
    <property type="entry name" value="ApeI-like"/>
    <property type="match status" value="1"/>
</dbReference>
<dbReference type="InterPro" id="IPR054545">
    <property type="entry name" value="ApeI-like"/>
</dbReference>
<gene>
    <name evidence="2" type="ordered locus">UWK_00139</name>
</gene>
<dbReference type="InterPro" id="IPR016962">
    <property type="entry name" value="Dehydrase_ECs4332_prd"/>
</dbReference>
<evidence type="ECO:0000259" key="1">
    <source>
        <dbReference type="Pfam" id="PF22818"/>
    </source>
</evidence>
<feature type="domain" description="ApeI dehydratase-like" evidence="1">
    <location>
        <begin position="13"/>
        <end position="108"/>
    </location>
</feature>
<sequence length="117" mass="13011">MWYSYISIGHDGENAVLARVTTDAASPWFAGHFPEDPILPGIAQINMVTETIARVLKKNLSLQSVARIKFKKLVRPGDILDIHAMAGKKENHYSFSITSMEEDVCSGRLVLAPKKEQ</sequence>
<dbReference type="AlphaFoldDB" id="M1PJP3"/>
<reference evidence="3" key="1">
    <citation type="journal article" date="2013" name="Stand. Genomic Sci.">
        <title>Complete genome sequence of Desulfocapsa sulfexigens, a marine deltaproteobacterium specialized in disproportionating inorganic sulfur compounds.</title>
        <authorList>
            <person name="Finster K.W."/>
            <person name="Kjeldsen K.U."/>
            <person name="Kube M."/>
            <person name="Reinhardt R."/>
            <person name="Mussmann M."/>
            <person name="Amann R."/>
            <person name="Schreiber L."/>
        </authorList>
    </citation>
    <scope>NUCLEOTIDE SEQUENCE [LARGE SCALE GENOMIC DNA]</scope>
    <source>
        <strain evidence="3">DSM 10523 / SB164P1</strain>
    </source>
</reference>
<dbReference type="KEGG" id="dsf:UWK_00139"/>
<dbReference type="SUPFAM" id="SSF54637">
    <property type="entry name" value="Thioesterase/thiol ester dehydrase-isomerase"/>
    <property type="match status" value="1"/>
</dbReference>
<accession>M1PJP3</accession>
<dbReference type="Gene3D" id="3.10.129.10">
    <property type="entry name" value="Hotdog Thioesterase"/>
    <property type="match status" value="1"/>
</dbReference>
<dbReference type="RefSeq" id="WP_015402425.1">
    <property type="nucleotide sequence ID" value="NC_020304.1"/>
</dbReference>
<name>M1PJP3_DESSD</name>